<gene>
    <name evidence="3" type="ORF">FKG95_18630</name>
</gene>
<feature type="chain" id="PRO_5022045797" evidence="2">
    <location>
        <begin position="23"/>
        <end position="318"/>
    </location>
</feature>
<reference evidence="3 4" key="1">
    <citation type="submission" date="2019-06" db="EMBL/GenBank/DDBJ databases">
        <title>Whole genome sequence for Rhodospirillaceae sp. R148.</title>
        <authorList>
            <person name="Wang G."/>
        </authorList>
    </citation>
    <scope>NUCLEOTIDE SEQUENCE [LARGE SCALE GENOMIC DNA]</scope>
    <source>
        <strain evidence="3 4">R148</strain>
    </source>
</reference>
<keyword evidence="4" id="KW-1185">Reference proteome</keyword>
<protein>
    <submittedName>
        <fullName evidence="3">Tripartite tricarboxylate transporter substrate binding protein</fullName>
    </submittedName>
</protein>
<dbReference type="AlphaFoldDB" id="A0A545TN42"/>
<dbReference type="InterPro" id="IPR042100">
    <property type="entry name" value="Bug_dom1"/>
</dbReference>
<comment type="similarity">
    <text evidence="1">Belongs to the UPF0065 (bug) family.</text>
</comment>
<evidence type="ECO:0000256" key="2">
    <source>
        <dbReference type="SAM" id="SignalP"/>
    </source>
</evidence>
<evidence type="ECO:0000313" key="4">
    <source>
        <dbReference type="Proteomes" id="UP000315252"/>
    </source>
</evidence>
<dbReference type="SUPFAM" id="SSF53850">
    <property type="entry name" value="Periplasmic binding protein-like II"/>
    <property type="match status" value="1"/>
</dbReference>
<proteinExistence type="inferred from homology"/>
<dbReference type="EMBL" id="VHSH01000006">
    <property type="protein sequence ID" value="TQV78571.1"/>
    <property type="molecule type" value="Genomic_DNA"/>
</dbReference>
<dbReference type="PANTHER" id="PTHR42928:SF1">
    <property type="entry name" value="BLR4371 PROTEIN"/>
    <property type="match status" value="1"/>
</dbReference>
<evidence type="ECO:0000313" key="3">
    <source>
        <dbReference type="EMBL" id="TQV78571.1"/>
    </source>
</evidence>
<dbReference type="Gene3D" id="3.40.190.10">
    <property type="entry name" value="Periplasmic binding protein-like II"/>
    <property type="match status" value="1"/>
</dbReference>
<accession>A0A545TN42</accession>
<organism evidence="3 4">
    <name type="scientific">Denitrobaculum tricleocarpae</name>
    <dbReference type="NCBI Taxonomy" id="2591009"/>
    <lineage>
        <taxon>Bacteria</taxon>
        <taxon>Pseudomonadati</taxon>
        <taxon>Pseudomonadota</taxon>
        <taxon>Alphaproteobacteria</taxon>
        <taxon>Rhodospirillales</taxon>
        <taxon>Rhodospirillaceae</taxon>
        <taxon>Denitrobaculum</taxon>
    </lineage>
</organism>
<dbReference type="PIRSF" id="PIRSF017082">
    <property type="entry name" value="YflP"/>
    <property type="match status" value="1"/>
</dbReference>
<dbReference type="InterPro" id="IPR005064">
    <property type="entry name" value="BUG"/>
</dbReference>
<dbReference type="Pfam" id="PF03401">
    <property type="entry name" value="TctC"/>
    <property type="match status" value="1"/>
</dbReference>
<dbReference type="Proteomes" id="UP000315252">
    <property type="component" value="Unassembled WGS sequence"/>
</dbReference>
<dbReference type="Gene3D" id="3.40.190.150">
    <property type="entry name" value="Bordetella uptake gene, domain 1"/>
    <property type="match status" value="1"/>
</dbReference>
<comment type="caution">
    <text evidence="3">The sequence shown here is derived from an EMBL/GenBank/DDBJ whole genome shotgun (WGS) entry which is preliminary data.</text>
</comment>
<feature type="signal peptide" evidence="2">
    <location>
        <begin position="1"/>
        <end position="22"/>
    </location>
</feature>
<evidence type="ECO:0000256" key="1">
    <source>
        <dbReference type="ARBA" id="ARBA00006987"/>
    </source>
</evidence>
<name>A0A545TN42_9PROT</name>
<dbReference type="PANTHER" id="PTHR42928">
    <property type="entry name" value="TRICARBOXYLATE-BINDING PROTEIN"/>
    <property type="match status" value="1"/>
</dbReference>
<dbReference type="RefSeq" id="WP_142897904.1">
    <property type="nucleotide sequence ID" value="NZ_ML660057.1"/>
</dbReference>
<sequence length="318" mass="33611">MKYVFGAAAVALALTATPIALANESYPSEPLNYVIAFGPGGGNDLMSRTLVGILNQYDLYDRDISVENRDGGSGAVGFSYVKRQKGSPYFATSTSGNFLATPLVSNTDWTYADFTPVALLASDAMFLVVSSDSGIETVDQFVSAAKDGRVIVGGTGTAGPERVVASLFANAAGISFDYVPIGSGGELVTSLTSGSVSAIVANPSEVSGQIAAGNFRALAFSDAERSTVYPEIPTFREQGYDFDFSLPRGMVLPGGVDAEIQAWWVKTLQEVVKTPEWQDYLKTNSMSGNPIWGAAFGAYLKETSAEFETVLREIGATQ</sequence>
<keyword evidence="2" id="KW-0732">Signal</keyword>
<dbReference type="CDD" id="cd07012">
    <property type="entry name" value="PBP2_Bug_TTT"/>
    <property type="match status" value="1"/>
</dbReference>
<dbReference type="OrthoDB" id="7250553at2"/>